<dbReference type="InterPro" id="IPR019859">
    <property type="entry name" value="Motility-assoc_prot_GldM"/>
</dbReference>
<dbReference type="Pfam" id="PF12080">
    <property type="entry name" value="GldM_4th"/>
    <property type="match status" value="1"/>
</dbReference>
<evidence type="ECO:0000313" key="5">
    <source>
        <dbReference type="EMBL" id="VYS79929.1"/>
    </source>
</evidence>
<feature type="domain" description="Gliding motility-associated protein GldM N-terminal" evidence="2">
    <location>
        <begin position="33"/>
        <end position="220"/>
    </location>
</feature>
<dbReference type="InterPro" id="IPR022719">
    <property type="entry name" value="Motility-assoc_prot_GldM_C"/>
</dbReference>
<dbReference type="Pfam" id="PF21602">
    <property type="entry name" value="GldM_3rd"/>
    <property type="match status" value="1"/>
</dbReference>
<dbReference type="AlphaFoldDB" id="A0A6N2RI50"/>
<evidence type="ECO:0000259" key="3">
    <source>
        <dbReference type="Pfam" id="PF21601"/>
    </source>
</evidence>
<dbReference type="InterPro" id="IPR048406">
    <property type="entry name" value="GldM_Ig-like-2"/>
</dbReference>
<evidence type="ECO:0008006" key="6">
    <source>
        <dbReference type="Google" id="ProtNLM"/>
    </source>
</evidence>
<feature type="domain" description="Gliding motility-associated protein GldM C-terminal" evidence="1">
    <location>
        <begin position="407"/>
        <end position="523"/>
    </location>
</feature>
<dbReference type="EMBL" id="CACRSU010000007">
    <property type="protein sequence ID" value="VYS79929.1"/>
    <property type="molecule type" value="Genomic_DNA"/>
</dbReference>
<dbReference type="RefSeq" id="WP_138292399.1">
    <property type="nucleotide sequence ID" value="NZ_BAABZC010000004.1"/>
</dbReference>
<reference evidence="5" key="1">
    <citation type="submission" date="2019-11" db="EMBL/GenBank/DDBJ databases">
        <authorList>
            <person name="Feng L."/>
        </authorList>
    </citation>
    <scope>NUCLEOTIDE SEQUENCE</scope>
    <source>
        <strain evidence="5">BintestinalisLFYP9</strain>
    </source>
</reference>
<protein>
    <recommendedName>
        <fullName evidence="6">Gliding motility protein GldM</fullName>
    </recommendedName>
</protein>
<evidence type="ECO:0000259" key="1">
    <source>
        <dbReference type="Pfam" id="PF12080"/>
    </source>
</evidence>
<evidence type="ECO:0000259" key="2">
    <source>
        <dbReference type="Pfam" id="PF12081"/>
    </source>
</evidence>
<accession>A0A6N2RI50</accession>
<dbReference type="NCBIfam" id="TIGR03517">
    <property type="entry name" value="GldM_gliding"/>
    <property type="match status" value="1"/>
</dbReference>
<organism evidence="5">
    <name type="scientific">Bacteroides intestinalis</name>
    <dbReference type="NCBI Taxonomy" id="329854"/>
    <lineage>
        <taxon>Bacteria</taxon>
        <taxon>Pseudomonadati</taxon>
        <taxon>Bacteroidota</taxon>
        <taxon>Bacteroidia</taxon>
        <taxon>Bacteroidales</taxon>
        <taxon>Bacteroidaceae</taxon>
        <taxon>Bacteroides</taxon>
    </lineage>
</organism>
<feature type="domain" description="Gliding motility-associated protein GldM second immunoglobulin-like" evidence="4">
    <location>
        <begin position="321"/>
        <end position="404"/>
    </location>
</feature>
<dbReference type="Pfam" id="PF12081">
    <property type="entry name" value="GldM_1st"/>
    <property type="match status" value="1"/>
</dbReference>
<proteinExistence type="predicted"/>
<dbReference type="InterPro" id="IPR048405">
    <property type="entry name" value="GldM_Ig-like-1"/>
</dbReference>
<evidence type="ECO:0000259" key="4">
    <source>
        <dbReference type="Pfam" id="PF21602"/>
    </source>
</evidence>
<name>A0A6N2RI50_9BACE</name>
<dbReference type="InterPro" id="IPR022720">
    <property type="entry name" value="Motility-assoc_prot_GldM_N"/>
</dbReference>
<gene>
    <name evidence="5" type="ORF">BILFYP9_00625</name>
</gene>
<feature type="domain" description="Gliding motility-associated protein GldM first immunoglobulin-like" evidence="3">
    <location>
        <begin position="224"/>
        <end position="319"/>
    </location>
</feature>
<sequence>MSLNTNPDSPRQKMINLMYIVLMALLALNVSSDVLNGFSLVDESLSRTTANSTVQNQSLYDGLAGANKRNPEKVGPWFKRAVHVKNMSDSLYAYVDELKLSIVKEADGKSGDITNISNREDLEAASFVMLAPGRGQGKELFNRINQYRSEILAFVTDPVQQKIIRDNLSTEVPHKASAAGKNWQEYIFENTPVAAAVTLLTKLQSDVRYAEGEVLHLLTQNTDVQDVRVNQLQAYVIPTSQNVVRGGTYSARVILAAVDSTQRPSIYIAGKKQPDNAEGWFETVCNRTGEFSLDGYLELAQGNGEVLRREFSQKYTVVEPTATVSATMMNVLYAGYDNPISISVPGVPAGQVQASIVSGNGTLARTGSGYIAHPTAIGKDVVIRVMASVGGRTQSMGDYTYRVRQLPDPSPFIEYTEDGTPKRYRGGRGLSKAILMNTPGIVAAIDDGLLNINFRVLGFEAVFFDNMGNAVPEVSSGASFSTRQKDMFRRLSRGKRFYISRVRAVGPDGVERLLPTTLEVIVN</sequence>
<dbReference type="Pfam" id="PF21601">
    <property type="entry name" value="GldM_2nd"/>
    <property type="match status" value="1"/>
</dbReference>